<dbReference type="Gene3D" id="3.60.10.10">
    <property type="entry name" value="Endonuclease/exonuclease/phosphatase"/>
    <property type="match status" value="1"/>
</dbReference>
<dbReference type="InterPro" id="IPR036691">
    <property type="entry name" value="Endo/exonu/phosph_ase_sf"/>
</dbReference>
<dbReference type="SUPFAM" id="SSF56219">
    <property type="entry name" value="DNase I-like"/>
    <property type="match status" value="1"/>
</dbReference>
<dbReference type="InterPro" id="IPR005135">
    <property type="entry name" value="Endo/exonuclease/phosphatase"/>
</dbReference>
<keyword evidence="2" id="KW-0548">Nucleotidyltransferase</keyword>
<name>A0A4Y2MPW0_ARAVE</name>
<dbReference type="GO" id="GO:0003964">
    <property type="term" value="F:RNA-directed DNA polymerase activity"/>
    <property type="evidence" value="ECO:0007669"/>
    <property type="project" value="UniProtKB-KW"/>
</dbReference>
<dbReference type="EMBL" id="BGPR01007633">
    <property type="protein sequence ID" value="GBN28364.1"/>
    <property type="molecule type" value="Genomic_DNA"/>
</dbReference>
<gene>
    <name evidence="2" type="primary">X-elementORF2_18</name>
    <name evidence="2" type="ORF">AVEN_270340_1</name>
</gene>
<evidence type="ECO:0000259" key="1">
    <source>
        <dbReference type="PROSITE" id="PS50878"/>
    </source>
</evidence>
<reference evidence="2 3" key="1">
    <citation type="journal article" date="2019" name="Sci. Rep.">
        <title>Orb-weaving spider Araneus ventricosus genome elucidates the spidroin gene catalogue.</title>
        <authorList>
            <person name="Kono N."/>
            <person name="Nakamura H."/>
            <person name="Ohtoshi R."/>
            <person name="Moran D.A.P."/>
            <person name="Shinohara A."/>
            <person name="Yoshida Y."/>
            <person name="Fujiwara M."/>
            <person name="Mori M."/>
            <person name="Tomita M."/>
            <person name="Arakawa K."/>
        </authorList>
    </citation>
    <scope>NUCLEOTIDE SEQUENCE [LARGE SCALE GENOMIC DNA]</scope>
</reference>
<proteinExistence type="predicted"/>
<dbReference type="InterPro" id="IPR000477">
    <property type="entry name" value="RT_dom"/>
</dbReference>
<dbReference type="CDD" id="cd01650">
    <property type="entry name" value="RT_nLTR_like"/>
    <property type="match status" value="1"/>
</dbReference>
<comment type="caution">
    <text evidence="2">The sequence shown here is derived from an EMBL/GenBank/DDBJ whole genome shotgun (WGS) entry which is preliminary data.</text>
</comment>
<organism evidence="2 3">
    <name type="scientific">Araneus ventricosus</name>
    <name type="common">Orbweaver spider</name>
    <name type="synonym">Epeira ventricosa</name>
    <dbReference type="NCBI Taxonomy" id="182803"/>
    <lineage>
        <taxon>Eukaryota</taxon>
        <taxon>Metazoa</taxon>
        <taxon>Ecdysozoa</taxon>
        <taxon>Arthropoda</taxon>
        <taxon>Chelicerata</taxon>
        <taxon>Arachnida</taxon>
        <taxon>Araneae</taxon>
        <taxon>Araneomorphae</taxon>
        <taxon>Entelegynae</taxon>
        <taxon>Araneoidea</taxon>
        <taxon>Araneidae</taxon>
        <taxon>Araneus</taxon>
    </lineage>
</organism>
<sequence>MNSNTGIVVYTWNANGLYGKVNDLREFLSRKNPDIVLIQETHLSGLDRCYFPNYTFYSTLSRTHYKRRGTAVLIKSCITHHHVPNPNLYHVEATMVVATFHSLPPINFISVYNPPLNTSMFTNDLEKLISYNSSTFIAGDFNAKNRQWNCSTTCRLGKHLLNFVKITKQILLTPESPTRNSTTGASIIDFAITRNINYLSTVRTENEPSSYHLPVRFWLDTGTDPHYSQTFITNWKKYQQHIITNNTVDFVPLNCEDIEKEIGRFTNEHLEAVKASGTWVKNSSEEFSLEIKSQTKLRNNLQKIFQKSRDPRDKNLLNRAHSYLRKLHYEANQRRETNRITSLNPTDGSIWRQVKRLTEIINSILKFQYFPNYWKTAIVAPILKPGKNPREPSSYRPISLLSSLSKIAEAVILKRLTEATEDRIIPFQFGFRKNLSTVQQLLRITEVIREGMDEDWDTGAVFLDIAKAFDRVWTDGLVYKLIELRVPGSIIRLIATYLRGRHFAIRVGNSLSSERAIDSGVVQGSKVGPYLFNIYVNDIPSPRNCQTKICLFADDTAVMSTGASTHVMTSLNEYLD</sequence>
<dbReference type="PANTHER" id="PTHR36688:SF1">
    <property type="entry name" value="ENDONUCLEASE_EXONUCLEASE_PHOSPHATASE DOMAIN-CONTAINING PROTEIN"/>
    <property type="match status" value="1"/>
</dbReference>
<protein>
    <submittedName>
        <fullName evidence="2">Putative RNA-directed DNA polymerase from transposon X-element</fullName>
    </submittedName>
</protein>
<evidence type="ECO:0000313" key="3">
    <source>
        <dbReference type="Proteomes" id="UP000499080"/>
    </source>
</evidence>
<keyword evidence="2" id="KW-0695">RNA-directed DNA polymerase</keyword>
<dbReference type="OrthoDB" id="6773713at2759"/>
<dbReference type="Pfam" id="PF03372">
    <property type="entry name" value="Exo_endo_phos"/>
    <property type="match status" value="1"/>
</dbReference>
<dbReference type="InterPro" id="IPR052560">
    <property type="entry name" value="RdDP_mobile_element"/>
</dbReference>
<evidence type="ECO:0000313" key="2">
    <source>
        <dbReference type="EMBL" id="GBN28364.1"/>
    </source>
</evidence>
<dbReference type="PROSITE" id="PS50878">
    <property type="entry name" value="RT_POL"/>
    <property type="match status" value="1"/>
</dbReference>
<dbReference type="Pfam" id="PF00078">
    <property type="entry name" value="RVT_1"/>
    <property type="match status" value="1"/>
</dbReference>
<accession>A0A4Y2MPW0</accession>
<keyword evidence="3" id="KW-1185">Reference proteome</keyword>
<keyword evidence="2" id="KW-0808">Transferase</keyword>
<dbReference type="AlphaFoldDB" id="A0A4Y2MPW0"/>
<dbReference type="PANTHER" id="PTHR36688">
    <property type="entry name" value="ENDO/EXONUCLEASE/PHOSPHATASE DOMAIN-CONTAINING PROTEIN"/>
    <property type="match status" value="1"/>
</dbReference>
<feature type="domain" description="Reverse transcriptase" evidence="1">
    <location>
        <begin position="363"/>
        <end position="576"/>
    </location>
</feature>
<dbReference type="Proteomes" id="UP000499080">
    <property type="component" value="Unassembled WGS sequence"/>
</dbReference>